<dbReference type="EMBL" id="LJBN01000227">
    <property type="protein sequence ID" value="OOQ82186.1"/>
    <property type="molecule type" value="Genomic_DNA"/>
</dbReference>
<dbReference type="Proteomes" id="UP000190744">
    <property type="component" value="Unassembled WGS sequence"/>
</dbReference>
<proteinExistence type="predicted"/>
<gene>
    <name evidence="1" type="ORF">PEBR_41969</name>
</gene>
<sequence length="533" mass="60058">MASDPKFVKAVPTTKQRIKRVSGDFLWVNYQDDKSQNRESVRSKQSFVRTRHHRLQREKKSLQSKLIATPASKCRPSSSTTGVVGESTCGRYDLSSNQDDDDHFPEQSVIMPPLQVGVLDGVPDLVIQTRQNPNVYFQHYHVYSARSCFPLCPSEMTFWFWRKVLDYPPLMQIKLSISASHRAAILRASGAPALVVQKPMQDTLRLRLGMIKAIQDIFRDESKLYTESTAFAISHLIVSEGFDANKEAVEAHMNGMIKIIALTGGLNNLDGGTLSMIYSCVFLHGMIQERLRPPAIPMCAKFENRVLEQSTIIKASNSTMKTKASTLGARFFNAPWSNQIQPRFKALISWYQQLVSYYENLGTISAEPMSVENDCLLYLTHRLLSLPYEISLTPFEEIVRLSILVYSSIRVWSLYGMPCLEVLVGTLRKSLCKSYRTLQSTKSDVLFWILFVGSLASRGMECHSWFLAHLVDVADQLSLEGWGSAISVLQGFLFVCRSADEPAKELWNFTLRGGSMTGLGVVTTPVHNDMVIR</sequence>
<accession>A0A1S9R9Y4</accession>
<reference evidence="2" key="1">
    <citation type="submission" date="2015-09" db="EMBL/GenBank/DDBJ databases">
        <authorList>
            <person name="Fill T.P."/>
            <person name="Baretta J.F."/>
            <person name="de Almeida L.G."/>
            <person name="Rocha M."/>
            <person name="de Souza D.H."/>
            <person name="Malavazi I."/>
            <person name="Cerdeira L.T."/>
            <person name="Hong H."/>
            <person name="Samborskyy M."/>
            <person name="de Vasconcelos A.T."/>
            <person name="Leadlay P."/>
            <person name="Rodrigues-Filho E."/>
        </authorList>
    </citation>
    <scope>NUCLEOTIDE SEQUENCE [LARGE SCALE GENOMIC DNA]</scope>
    <source>
        <strain evidence="2">LaBioMMi 136</strain>
    </source>
</reference>
<evidence type="ECO:0000313" key="2">
    <source>
        <dbReference type="Proteomes" id="UP000190744"/>
    </source>
</evidence>
<comment type="caution">
    <text evidence="1">The sequence shown here is derived from an EMBL/GenBank/DDBJ whole genome shotgun (WGS) entry which is preliminary data.</text>
</comment>
<organism evidence="1 2">
    <name type="scientific">Penicillium brasilianum</name>
    <dbReference type="NCBI Taxonomy" id="104259"/>
    <lineage>
        <taxon>Eukaryota</taxon>
        <taxon>Fungi</taxon>
        <taxon>Dikarya</taxon>
        <taxon>Ascomycota</taxon>
        <taxon>Pezizomycotina</taxon>
        <taxon>Eurotiomycetes</taxon>
        <taxon>Eurotiomycetidae</taxon>
        <taxon>Eurotiales</taxon>
        <taxon>Aspergillaceae</taxon>
        <taxon>Penicillium</taxon>
    </lineage>
</organism>
<dbReference type="AlphaFoldDB" id="A0A1S9R9Y4"/>
<evidence type="ECO:0008006" key="3">
    <source>
        <dbReference type="Google" id="ProtNLM"/>
    </source>
</evidence>
<name>A0A1S9R9Y4_PENBI</name>
<dbReference type="PANTHER" id="PTHR37540:SF5">
    <property type="entry name" value="TRANSCRIPTION FACTOR DOMAIN-CONTAINING PROTEIN"/>
    <property type="match status" value="1"/>
</dbReference>
<dbReference type="PANTHER" id="PTHR37540">
    <property type="entry name" value="TRANSCRIPTION FACTOR (ACR-2), PUTATIVE-RELATED-RELATED"/>
    <property type="match status" value="1"/>
</dbReference>
<evidence type="ECO:0000313" key="1">
    <source>
        <dbReference type="EMBL" id="OOQ82186.1"/>
    </source>
</evidence>
<protein>
    <recommendedName>
        <fullName evidence="3">Tachykinin family protein</fullName>
    </recommendedName>
</protein>